<evidence type="ECO:0000313" key="2">
    <source>
        <dbReference type="Proteomes" id="UP000198639"/>
    </source>
</evidence>
<dbReference type="Proteomes" id="UP000198639">
    <property type="component" value="Unassembled WGS sequence"/>
</dbReference>
<dbReference type="AlphaFoldDB" id="A0A1I1PIX3"/>
<protein>
    <submittedName>
        <fullName evidence="1">Uncharacterized protein</fullName>
    </submittedName>
</protein>
<dbReference type="STRING" id="1164594.SAMN05216204_11574"/>
<organism evidence="1 2">
    <name type="scientific">Massilia yuzhufengensis</name>
    <dbReference type="NCBI Taxonomy" id="1164594"/>
    <lineage>
        <taxon>Bacteria</taxon>
        <taxon>Pseudomonadati</taxon>
        <taxon>Pseudomonadota</taxon>
        <taxon>Betaproteobacteria</taxon>
        <taxon>Burkholderiales</taxon>
        <taxon>Oxalobacteraceae</taxon>
        <taxon>Telluria group</taxon>
        <taxon>Massilia</taxon>
    </lineage>
</organism>
<reference evidence="2" key="1">
    <citation type="submission" date="2016-10" db="EMBL/GenBank/DDBJ databases">
        <authorList>
            <person name="Varghese N."/>
            <person name="Submissions S."/>
        </authorList>
    </citation>
    <scope>NUCLEOTIDE SEQUENCE [LARGE SCALE GENOMIC DNA]</scope>
    <source>
        <strain evidence="2">CGMCC 1.12041</strain>
    </source>
</reference>
<accession>A0A1I1PIX3</accession>
<sequence>MQKFLLVFLLTCAGCTTEARDPARATAPQTPAATAPAVSASSADSLARLRAMVADTTCTLPEHCQTVPVGAVACGGPQAYLPFSTLRVNAGEVLAQGERHKAARQAEIKAGGLMSSCRYLPDPGAVCTSGACQLGGSSAAAQ</sequence>
<proteinExistence type="predicted"/>
<keyword evidence="2" id="KW-1185">Reference proteome</keyword>
<name>A0A1I1PIX3_9BURK</name>
<evidence type="ECO:0000313" key="1">
    <source>
        <dbReference type="EMBL" id="SFD06903.1"/>
    </source>
</evidence>
<dbReference type="EMBL" id="FOLD01000015">
    <property type="protein sequence ID" value="SFD06903.1"/>
    <property type="molecule type" value="Genomic_DNA"/>
</dbReference>
<gene>
    <name evidence="1" type="ORF">SAMN05216204_11574</name>
</gene>